<dbReference type="InterPro" id="IPR023209">
    <property type="entry name" value="DAO"/>
</dbReference>
<dbReference type="GO" id="GO:0071949">
    <property type="term" value="F:FAD binding"/>
    <property type="evidence" value="ECO:0007669"/>
    <property type="project" value="InterPro"/>
</dbReference>
<evidence type="ECO:0000313" key="9">
    <source>
        <dbReference type="Proteomes" id="UP000000707"/>
    </source>
</evidence>
<proteinExistence type="inferred from homology"/>
<dbReference type="SUPFAM" id="SSF51971">
    <property type="entry name" value="Nucleotide-binding domain"/>
    <property type="match status" value="1"/>
</dbReference>
<dbReference type="HOGENOM" id="CLU_034311_2_0_1"/>
<dbReference type="AlphaFoldDB" id="G3B768"/>
<feature type="binding site" evidence="6">
    <location>
        <position position="192"/>
    </location>
    <ligand>
        <name>FAD</name>
        <dbReference type="ChEBI" id="CHEBI:57692"/>
    </ligand>
</feature>
<dbReference type="GO" id="GO:0003884">
    <property type="term" value="F:D-amino-acid oxidase activity"/>
    <property type="evidence" value="ECO:0007669"/>
    <property type="project" value="InterPro"/>
</dbReference>
<comment type="similarity">
    <text evidence="2">Belongs to the DAMOX/DASOX family.</text>
</comment>
<dbReference type="eggNOG" id="KOG3923">
    <property type="taxonomic scope" value="Eukaryota"/>
</dbReference>
<dbReference type="GO" id="GO:0019478">
    <property type="term" value="P:D-amino acid catabolic process"/>
    <property type="evidence" value="ECO:0007669"/>
    <property type="project" value="TreeGrafter"/>
</dbReference>
<dbReference type="PIRSF" id="PIRSF000189">
    <property type="entry name" value="D-aa_oxidase"/>
    <property type="match status" value="1"/>
</dbReference>
<dbReference type="Gene3D" id="3.30.9.10">
    <property type="entry name" value="D-Amino Acid Oxidase, subunit A, domain 2"/>
    <property type="match status" value="1"/>
</dbReference>
<dbReference type="PANTHER" id="PTHR11530">
    <property type="entry name" value="D-AMINO ACID OXIDASE"/>
    <property type="match status" value="1"/>
</dbReference>
<gene>
    <name evidence="8" type="ORF">CANTEDRAFT_123862</name>
</gene>
<comment type="cofactor">
    <cofactor evidence="1 6">
        <name>FAD</name>
        <dbReference type="ChEBI" id="CHEBI:57692"/>
    </cofactor>
</comment>
<evidence type="ECO:0000256" key="3">
    <source>
        <dbReference type="ARBA" id="ARBA00022630"/>
    </source>
</evidence>
<keyword evidence="4 6" id="KW-0274">FAD</keyword>
<evidence type="ECO:0000313" key="8">
    <source>
        <dbReference type="EMBL" id="EGV62966.1"/>
    </source>
</evidence>
<dbReference type="RefSeq" id="XP_006687510.1">
    <property type="nucleotide sequence ID" value="XM_006687447.1"/>
</dbReference>
<keyword evidence="5" id="KW-0560">Oxidoreductase</keyword>
<dbReference type="SUPFAM" id="SSF54373">
    <property type="entry name" value="FAD-linked reductases, C-terminal domain"/>
    <property type="match status" value="1"/>
</dbReference>
<feature type="binding site" evidence="6">
    <location>
        <position position="300"/>
    </location>
    <ligand>
        <name>D-dopa</name>
        <dbReference type="ChEBI" id="CHEBI:149689"/>
    </ligand>
</feature>
<keyword evidence="3" id="KW-0285">Flavoprotein</keyword>
<feature type="binding site" evidence="6">
    <location>
        <begin position="50"/>
        <end position="51"/>
    </location>
    <ligand>
        <name>FAD</name>
        <dbReference type="ChEBI" id="CHEBI:57692"/>
    </ligand>
</feature>
<evidence type="ECO:0000256" key="2">
    <source>
        <dbReference type="ARBA" id="ARBA00006730"/>
    </source>
</evidence>
<feature type="domain" description="FAD dependent oxidoreductase" evidence="7">
    <location>
        <begin position="5"/>
        <end position="338"/>
    </location>
</feature>
<dbReference type="STRING" id="590646.G3B768"/>
<dbReference type="EMBL" id="GL996526">
    <property type="protein sequence ID" value="EGV62965.1"/>
    <property type="molecule type" value="Genomic_DNA"/>
</dbReference>
<keyword evidence="9" id="KW-1185">Reference proteome</keyword>
<reference evidence="8 9" key="1">
    <citation type="journal article" date="2011" name="Proc. Natl. Acad. Sci. U.S.A.">
        <title>Comparative genomics of xylose-fermenting fungi for enhanced biofuel production.</title>
        <authorList>
            <person name="Wohlbach D.J."/>
            <person name="Kuo A."/>
            <person name="Sato T.K."/>
            <person name="Potts K.M."/>
            <person name="Salamov A.A."/>
            <person name="LaButti K.M."/>
            <person name="Sun H."/>
            <person name="Clum A."/>
            <person name="Pangilinan J.L."/>
            <person name="Lindquist E.A."/>
            <person name="Lucas S."/>
            <person name="Lapidus A."/>
            <person name="Jin M."/>
            <person name="Gunawan C."/>
            <person name="Balan V."/>
            <person name="Dale B.E."/>
            <person name="Jeffries T.W."/>
            <person name="Zinkel R."/>
            <person name="Barry K.W."/>
            <person name="Grigoriev I.V."/>
            <person name="Gasch A.P."/>
        </authorList>
    </citation>
    <scope>NUCLEOTIDE SEQUENCE [LARGE SCALE GENOMIC DNA]</scope>
    <source>
        <strain evidence="8">ATCC 10573</strain>
        <strain evidence="9">ATCC 10573 / BCRC 21748 / CBS 615 / JCM 9827 / NBRC 10315 / NRRL Y-1498 / VKM Y-70</strain>
    </source>
</reference>
<dbReference type="InterPro" id="IPR006076">
    <property type="entry name" value="FAD-dep_OxRdtase"/>
</dbReference>
<sequence>MSENIVIVGAGVIGLTIAYQLVTENGYDATSVNIIASDFPSTGSDCPEYTSSKSGAHFRPFPSKSPQELRDSKLARPTYKFFKKLAVTNPESSVKWIQGFDYLENNDTLYETTAAGYTEDIDNFKIIEKSQLPRGIEFGASYDTWAMNSPKYLEFLENTLSMKYGVNFVREKVESLKQVCQLYPGALLFNCTGRGLQFNGGFDPNSYSIRGQTLLVRAPLGCQYLNKTITYQLANGSWIFVIPRPLNGGIILGGTKQIGNLNSNPSQNDTEHLIKLGEAYFPDLMIEGKFDIRRVNVGFRPARNGGTRISSYKEDGVQVIDCYGFGGSGMEMSWGAAMRAIGLIDHGFKL</sequence>
<organism evidence="9">
    <name type="scientific">Candida tenuis (strain ATCC 10573 / BCRC 21748 / CBS 615 / JCM 9827 / NBRC 10315 / NRRL Y-1498 / VKM Y-70)</name>
    <name type="common">Yeast</name>
    <name type="synonym">Yamadazyma tenuis</name>
    <dbReference type="NCBI Taxonomy" id="590646"/>
    <lineage>
        <taxon>Eukaryota</taxon>
        <taxon>Fungi</taxon>
        <taxon>Dikarya</taxon>
        <taxon>Ascomycota</taxon>
        <taxon>Saccharomycotina</taxon>
        <taxon>Pichiomycetes</taxon>
        <taxon>Debaryomycetaceae</taxon>
        <taxon>Yamadazyma</taxon>
    </lineage>
</organism>
<feature type="binding site" evidence="6">
    <location>
        <position position="327"/>
    </location>
    <ligand>
        <name>D-dopa</name>
        <dbReference type="ChEBI" id="CHEBI:149689"/>
    </ligand>
</feature>
<dbReference type="Pfam" id="PF01266">
    <property type="entry name" value="DAO"/>
    <property type="match status" value="1"/>
</dbReference>
<protein>
    <submittedName>
        <fullName evidence="8">Nucleotide-binding domain-containing protein</fullName>
    </submittedName>
</protein>
<feature type="binding site" evidence="6">
    <location>
        <position position="173"/>
    </location>
    <ligand>
        <name>FAD</name>
        <dbReference type="ChEBI" id="CHEBI:57692"/>
    </ligand>
</feature>
<evidence type="ECO:0000256" key="5">
    <source>
        <dbReference type="ARBA" id="ARBA00023002"/>
    </source>
</evidence>
<dbReference type="GO" id="GO:0005737">
    <property type="term" value="C:cytoplasm"/>
    <property type="evidence" value="ECO:0007669"/>
    <property type="project" value="TreeGrafter"/>
</dbReference>
<accession>G3B768</accession>
<dbReference type="Proteomes" id="UP000000707">
    <property type="component" value="Unassembled WGS sequence"/>
</dbReference>
<evidence type="ECO:0000256" key="1">
    <source>
        <dbReference type="ARBA" id="ARBA00001974"/>
    </source>
</evidence>
<dbReference type="GeneID" id="18248986"/>
<evidence type="ECO:0000259" key="7">
    <source>
        <dbReference type="Pfam" id="PF01266"/>
    </source>
</evidence>
<evidence type="ECO:0000256" key="4">
    <source>
        <dbReference type="ARBA" id="ARBA00022827"/>
    </source>
</evidence>
<dbReference type="KEGG" id="cten:18248986"/>
<dbReference type="EMBL" id="GL996526">
    <property type="protein sequence ID" value="EGV62966.1"/>
    <property type="molecule type" value="Genomic_DNA"/>
</dbReference>
<dbReference type="Gene3D" id="3.40.50.720">
    <property type="entry name" value="NAD(P)-binding Rossmann-like Domain"/>
    <property type="match status" value="1"/>
</dbReference>
<dbReference type="OrthoDB" id="2015447at2759"/>
<dbReference type="PANTHER" id="PTHR11530:SF26">
    <property type="entry name" value="FAD DEPENDENT OXIDOREDUCTASE SUPERFAMILY (AFU_ORTHOLOGUE AFUA_5G13940)"/>
    <property type="match status" value="1"/>
</dbReference>
<name>G3B768_CANTC</name>
<evidence type="ECO:0000256" key="6">
    <source>
        <dbReference type="PIRSR" id="PIRSR000189-1"/>
    </source>
</evidence>